<sequence>MYIIILSEHDLNFQSETKIFLISSSCMHEQNSSKRYQLKLNSLVKFHHYEWMKLHDYLKPDAIGGKFKDNLTFADFI</sequence>
<gene>
    <name evidence="1" type="ORF">BpHYR1_027071</name>
</gene>
<reference evidence="1 2" key="1">
    <citation type="journal article" date="2018" name="Sci. Rep.">
        <title>Genomic signatures of local adaptation to the degree of environmental predictability in rotifers.</title>
        <authorList>
            <person name="Franch-Gras L."/>
            <person name="Hahn C."/>
            <person name="Garcia-Roger E.M."/>
            <person name="Carmona M.J."/>
            <person name="Serra M."/>
            <person name="Gomez A."/>
        </authorList>
    </citation>
    <scope>NUCLEOTIDE SEQUENCE [LARGE SCALE GENOMIC DNA]</scope>
    <source>
        <strain evidence="1">HYR1</strain>
    </source>
</reference>
<dbReference type="Proteomes" id="UP000276133">
    <property type="component" value="Unassembled WGS sequence"/>
</dbReference>
<proteinExistence type="predicted"/>
<organism evidence="1 2">
    <name type="scientific">Brachionus plicatilis</name>
    <name type="common">Marine rotifer</name>
    <name type="synonym">Brachionus muelleri</name>
    <dbReference type="NCBI Taxonomy" id="10195"/>
    <lineage>
        <taxon>Eukaryota</taxon>
        <taxon>Metazoa</taxon>
        <taxon>Spiralia</taxon>
        <taxon>Gnathifera</taxon>
        <taxon>Rotifera</taxon>
        <taxon>Eurotatoria</taxon>
        <taxon>Monogononta</taxon>
        <taxon>Pseudotrocha</taxon>
        <taxon>Ploima</taxon>
        <taxon>Brachionidae</taxon>
        <taxon>Brachionus</taxon>
    </lineage>
</organism>
<protein>
    <submittedName>
        <fullName evidence="1">Uncharacterized protein</fullName>
    </submittedName>
</protein>
<evidence type="ECO:0000313" key="1">
    <source>
        <dbReference type="EMBL" id="RNA18924.1"/>
    </source>
</evidence>
<keyword evidence="2" id="KW-1185">Reference proteome</keyword>
<dbReference type="AlphaFoldDB" id="A0A3M7R6B1"/>
<name>A0A3M7R6B1_BRAPC</name>
<dbReference type="EMBL" id="REGN01004146">
    <property type="protein sequence ID" value="RNA18924.1"/>
    <property type="molecule type" value="Genomic_DNA"/>
</dbReference>
<accession>A0A3M7R6B1</accession>
<evidence type="ECO:0000313" key="2">
    <source>
        <dbReference type="Proteomes" id="UP000276133"/>
    </source>
</evidence>
<comment type="caution">
    <text evidence="1">The sequence shown here is derived from an EMBL/GenBank/DDBJ whole genome shotgun (WGS) entry which is preliminary data.</text>
</comment>